<gene>
    <name evidence="2" type="ORF">LEP1GSC036_3444</name>
</gene>
<evidence type="ECO:0000313" key="3">
    <source>
        <dbReference type="Proteomes" id="UP000001338"/>
    </source>
</evidence>
<comment type="caution">
    <text evidence="2">The sequence shown here is derived from an EMBL/GenBank/DDBJ whole genome shotgun (WGS) entry which is preliminary data.</text>
</comment>
<evidence type="ECO:0000256" key="1">
    <source>
        <dbReference type="SAM" id="Phobius"/>
    </source>
</evidence>
<dbReference type="AlphaFoldDB" id="A0A828Z4Y4"/>
<protein>
    <submittedName>
        <fullName evidence="2">Uncharacterized protein</fullName>
    </submittedName>
</protein>
<keyword evidence="1" id="KW-1133">Transmembrane helix</keyword>
<keyword evidence="1" id="KW-0472">Membrane</keyword>
<reference evidence="2 3" key="1">
    <citation type="submission" date="2012-10" db="EMBL/GenBank/DDBJ databases">
        <authorList>
            <person name="Harkins D.M."/>
            <person name="Durkin A.S."/>
            <person name="Brinkac L.M."/>
            <person name="Haft D.H."/>
            <person name="Selengut J.D."/>
            <person name="Sanka R."/>
            <person name="DePew J."/>
            <person name="Purushe J."/>
            <person name="Whelen A.C."/>
            <person name="Vinetz J.M."/>
            <person name="Sutton G.G."/>
            <person name="Nierman W.C."/>
            <person name="Fouts D.E."/>
        </authorList>
    </citation>
    <scope>NUCLEOTIDE SEQUENCE [LARGE SCALE GENOMIC DNA]</scope>
    <source>
        <strain evidence="2 3">2006001853</strain>
    </source>
</reference>
<feature type="transmembrane region" description="Helical" evidence="1">
    <location>
        <begin position="7"/>
        <end position="26"/>
    </location>
</feature>
<dbReference type="EMBL" id="AFLV02000003">
    <property type="protein sequence ID" value="EKR66414.1"/>
    <property type="molecule type" value="Genomic_DNA"/>
</dbReference>
<proteinExistence type="predicted"/>
<evidence type="ECO:0000313" key="2">
    <source>
        <dbReference type="EMBL" id="EKR66414.1"/>
    </source>
</evidence>
<name>A0A828Z4Y4_9LEPT</name>
<keyword evidence="1" id="KW-0812">Transmembrane</keyword>
<organism evidence="2 3">
    <name type="scientific">Leptospira weilii str. 2006001853</name>
    <dbReference type="NCBI Taxonomy" id="1001589"/>
    <lineage>
        <taxon>Bacteria</taxon>
        <taxon>Pseudomonadati</taxon>
        <taxon>Spirochaetota</taxon>
        <taxon>Spirochaetia</taxon>
        <taxon>Leptospirales</taxon>
        <taxon>Leptospiraceae</taxon>
        <taxon>Leptospira</taxon>
    </lineage>
</organism>
<sequence>MSEFRQIYLRIQVKYLILDFLLIGFYKKHLRFYFEHLKFFSRKELL</sequence>
<dbReference type="Proteomes" id="UP000001338">
    <property type="component" value="Unassembled WGS sequence"/>
</dbReference>
<accession>A0A828Z4Y4</accession>